<dbReference type="EMBL" id="FJOG01000012">
    <property type="protein sequence ID" value="CZR58778.1"/>
    <property type="molecule type" value="Genomic_DNA"/>
</dbReference>
<evidence type="ECO:0000256" key="1">
    <source>
        <dbReference type="ARBA" id="ARBA00022737"/>
    </source>
</evidence>
<dbReference type="Pfam" id="PF24883">
    <property type="entry name" value="NPHP3_N"/>
    <property type="match status" value="1"/>
</dbReference>
<evidence type="ECO:0000313" key="4">
    <source>
        <dbReference type="EMBL" id="CZR58778.1"/>
    </source>
</evidence>
<evidence type="ECO:0000259" key="3">
    <source>
        <dbReference type="Pfam" id="PF25053"/>
    </source>
</evidence>
<proteinExistence type="predicted"/>
<dbReference type="OrthoDB" id="443402at2759"/>
<keyword evidence="5" id="KW-1185">Reference proteome</keyword>
<feature type="domain" description="DUF7791" evidence="3">
    <location>
        <begin position="556"/>
        <end position="688"/>
    </location>
</feature>
<reference evidence="4 5" key="1">
    <citation type="submission" date="2016-03" db="EMBL/GenBank/DDBJ databases">
        <authorList>
            <person name="Ploux O."/>
        </authorList>
    </citation>
    <scope>NUCLEOTIDE SEQUENCE [LARGE SCALE GENOMIC DNA]</scope>
    <source>
        <strain evidence="4 5">UAMH 11012</strain>
    </source>
</reference>
<dbReference type="Proteomes" id="UP000184330">
    <property type="component" value="Unassembled WGS sequence"/>
</dbReference>
<accession>A0A1L7X177</accession>
<dbReference type="PANTHER" id="PTHR10039">
    <property type="entry name" value="AMELOGENIN"/>
    <property type="match status" value="1"/>
</dbReference>
<sequence length="931" mass="106563">MDPLTVLGLASNIVQLVTFTSDLVSRGNEIYKSADGVLIENLELESITTTLQKLASYLVVPDRHSQRPTKTETQLQELCNGCKDVSGRLLNVIQGLKAKEPHAKWNSFHQALNSVWKENDIRALESRLERYRRQIDTTLLVSLRECVQELSDRELDNEQVRNEMLRQVKQSQAELIDCFLKIDWRLQNQQDMAAFSSKLSATTKHERESILELQILESLRFNTMADRFESIVKAHKRTFDWAYLNDEGPNAFDSNHDDEGKDADGTADENPKAFKARHWSNFIDWIHGESSLYWVTGKPGAGKSTLMKFLHNDSRTRQNLTQWSGKFPLVIAGFFFWNAGTTMQTSKLGLLQTLLYDSIKHDSTLVPRLFPQRWKLYQTFGGDLRPWSMTELAQGFDTLISDTSTRFCFFIDGLDEFDGDGTELVSFVYEILSSRTNVKLCVASRPWLVFEDAFKRQPSLRLEELTAPDVHLYVTENLRGNGMFLELEKLRPRDAEHLIDEVTGKASGVFLWVHLVVLSLLEGLRDGDSISDLEYRLSLLPSDLEKLFAKILECLNPFYFRQASWLFQLVRAASQPLTLLHLSLAEEGFDKAMSAEVKPIAEEELLFRAETMRRRLSSRCKGLIEAPAFRSKGSYARIQYLHRTVRDYLTTPSAWHYIVSGTDQSFDPDILLSAASLFYIKVLPQSTTWALAVLEYFWEQFNFCVNHCLQFEESINDVHVSILSELERTGDVIFSCSIGNDGKTLSHHIFTMMKWGAGRELNEDSHWTATETRIRRTPRAFFDYAFRRKLYSYVNYKLSKGLSLDWKIDNYSLVYAATSSKDIPMLKVLFQNGAQVSATDWAFLAIEARSEREEPEELAKLADIVSVFLGSGSDLPSSVGGDSLDIMIRKSFSHWDPVRTQVLLEKMAMVKASQRRKQKGFSRVLGGFLKR</sequence>
<dbReference type="AlphaFoldDB" id="A0A1L7X177"/>
<dbReference type="InterPro" id="IPR056693">
    <property type="entry name" value="DUF7791"/>
</dbReference>
<dbReference type="SUPFAM" id="SSF52540">
    <property type="entry name" value="P-loop containing nucleoside triphosphate hydrolases"/>
    <property type="match status" value="1"/>
</dbReference>
<evidence type="ECO:0000313" key="5">
    <source>
        <dbReference type="Proteomes" id="UP000184330"/>
    </source>
</evidence>
<dbReference type="InterPro" id="IPR056884">
    <property type="entry name" value="NPHP3-like_N"/>
</dbReference>
<gene>
    <name evidence="4" type="ORF">PAC_08670</name>
</gene>
<name>A0A1L7X177_9HELO</name>
<dbReference type="PANTHER" id="PTHR10039:SF5">
    <property type="entry name" value="NACHT DOMAIN-CONTAINING PROTEIN"/>
    <property type="match status" value="1"/>
</dbReference>
<protein>
    <submittedName>
        <fullName evidence="4">Uncharacterized protein</fullName>
    </submittedName>
</protein>
<feature type="domain" description="Nephrocystin 3-like N-terminal" evidence="2">
    <location>
        <begin position="280"/>
        <end position="445"/>
    </location>
</feature>
<organism evidence="4 5">
    <name type="scientific">Phialocephala subalpina</name>
    <dbReference type="NCBI Taxonomy" id="576137"/>
    <lineage>
        <taxon>Eukaryota</taxon>
        <taxon>Fungi</taxon>
        <taxon>Dikarya</taxon>
        <taxon>Ascomycota</taxon>
        <taxon>Pezizomycotina</taxon>
        <taxon>Leotiomycetes</taxon>
        <taxon>Helotiales</taxon>
        <taxon>Mollisiaceae</taxon>
        <taxon>Phialocephala</taxon>
        <taxon>Phialocephala fortinii species complex</taxon>
    </lineage>
</organism>
<dbReference type="InterPro" id="IPR027417">
    <property type="entry name" value="P-loop_NTPase"/>
</dbReference>
<evidence type="ECO:0000259" key="2">
    <source>
        <dbReference type="Pfam" id="PF24883"/>
    </source>
</evidence>
<dbReference type="Pfam" id="PF25053">
    <property type="entry name" value="DUF7791"/>
    <property type="match status" value="1"/>
</dbReference>
<keyword evidence="1" id="KW-0677">Repeat</keyword>
<dbReference type="Gene3D" id="3.40.50.300">
    <property type="entry name" value="P-loop containing nucleotide triphosphate hydrolases"/>
    <property type="match status" value="1"/>
</dbReference>